<dbReference type="Pfam" id="PF00175">
    <property type="entry name" value="NAD_binding_1"/>
    <property type="match status" value="1"/>
</dbReference>
<dbReference type="InterPro" id="IPR017938">
    <property type="entry name" value="Riboflavin_synthase-like_b-brl"/>
</dbReference>
<dbReference type="CDD" id="cd00207">
    <property type="entry name" value="fer2"/>
    <property type="match status" value="1"/>
</dbReference>
<comment type="cofactor">
    <cofactor evidence="1">
        <name>FAD</name>
        <dbReference type="ChEBI" id="CHEBI:57692"/>
    </cofactor>
</comment>
<dbReference type="InterPro" id="IPR006058">
    <property type="entry name" value="2Fe2S_fd_BS"/>
</dbReference>
<dbReference type="PROSITE" id="PS00197">
    <property type="entry name" value="2FE2S_FER_1"/>
    <property type="match status" value="1"/>
</dbReference>
<dbReference type="InterPro" id="IPR050415">
    <property type="entry name" value="MRET"/>
</dbReference>
<dbReference type="InterPro" id="IPR008333">
    <property type="entry name" value="Cbr1-like_FAD-bd_dom"/>
</dbReference>
<dbReference type="InterPro" id="IPR001041">
    <property type="entry name" value="2Fe-2S_ferredoxin-type"/>
</dbReference>
<keyword evidence="2" id="KW-0479">Metal-binding</keyword>
<name>A0A2M8VPV5_9BURK</name>
<dbReference type="Gene3D" id="3.10.20.30">
    <property type="match status" value="1"/>
</dbReference>
<proteinExistence type="predicted"/>
<dbReference type="Pfam" id="PF00970">
    <property type="entry name" value="FAD_binding_6"/>
    <property type="match status" value="1"/>
</dbReference>
<dbReference type="Gene3D" id="2.40.30.10">
    <property type="entry name" value="Translation factors"/>
    <property type="match status" value="1"/>
</dbReference>
<dbReference type="PRINTS" id="PR00410">
    <property type="entry name" value="PHEHYDRXLASE"/>
</dbReference>
<dbReference type="OrthoDB" id="9806195at2"/>
<sequence length="354" mass="38544">MSYQVTLKSSGKQFSANKDETILEAALQHGITLPYGCKNGACGSCKGKILEGHVKHGQHSAAALSPADELAGAILFCCAHPQSDILIEAREVQGAGDIAIRKVPCRVNSINKPSEDVAILKLQLPASERFQFLAGQYVEFLLKDGQRRAYSIANAPDQDGPLELHLRHLPGGLFTDFVFGATEPALKEKDILRFEGPLGSFFLREDSKKPIIFVAAGTGFAPIKSIIEQMQYKKILRPIHLYWGGRRPGDLYLDALCKAWVKDIPDFRYIPVVSNALPKDQWLGRTGFVHQAVMADHADLAGFQVYACGAPVMVSAARQDFHTQCGLPEEEFFADSFTSAADLASGLTADLAAN</sequence>
<dbReference type="SUPFAM" id="SSF63380">
    <property type="entry name" value="Riboflavin synthase domain-like"/>
    <property type="match status" value="1"/>
</dbReference>
<evidence type="ECO:0000313" key="6">
    <source>
        <dbReference type="EMBL" id="PJI79199.1"/>
    </source>
</evidence>
<dbReference type="PRINTS" id="PR00371">
    <property type="entry name" value="FPNCR"/>
</dbReference>
<feature type="domain" description="2Fe-2S ferredoxin-type" evidence="4">
    <location>
        <begin position="3"/>
        <end position="93"/>
    </location>
</feature>
<dbReference type="GO" id="GO:0051537">
    <property type="term" value="F:2 iron, 2 sulfur cluster binding"/>
    <property type="evidence" value="ECO:0007669"/>
    <property type="project" value="UniProtKB-KW"/>
</dbReference>
<dbReference type="RefSeq" id="WP_100379632.1">
    <property type="nucleotide sequence ID" value="NZ_CBCSBW010000003.1"/>
</dbReference>
<evidence type="ECO:0000259" key="4">
    <source>
        <dbReference type="PROSITE" id="PS51085"/>
    </source>
</evidence>
<gene>
    <name evidence="6" type="ORF">B0G85_1303</name>
</gene>
<keyword evidence="2" id="KW-0408">Iron</keyword>
<keyword evidence="2" id="KW-0411">Iron-sulfur</keyword>
<comment type="cofactor">
    <cofactor evidence="3">
        <name>[2Fe-2S] cluster</name>
        <dbReference type="ChEBI" id="CHEBI:190135"/>
    </cofactor>
</comment>
<dbReference type="AlphaFoldDB" id="A0A2M8VPV5"/>
<dbReference type="Pfam" id="PF00111">
    <property type="entry name" value="Fer2"/>
    <property type="match status" value="1"/>
</dbReference>
<dbReference type="InterPro" id="IPR001433">
    <property type="entry name" value="OxRdtase_FAD/NAD-bd"/>
</dbReference>
<reference evidence="6 7" key="1">
    <citation type="submission" date="2017-11" db="EMBL/GenBank/DDBJ databases">
        <title>Genomic Encyclopedia of Type Strains, Phase III (KMG-III): the genomes of soil and plant-associated and newly described type strains.</title>
        <authorList>
            <person name="Whitman W."/>
        </authorList>
    </citation>
    <scope>NUCLEOTIDE SEQUENCE [LARGE SCALE GENOMIC DNA]</scope>
    <source>
        <strain evidence="6 7">UB-Domo-W1</strain>
    </source>
</reference>
<dbReference type="SUPFAM" id="SSF54292">
    <property type="entry name" value="2Fe-2S ferredoxin-like"/>
    <property type="match status" value="1"/>
</dbReference>
<feature type="domain" description="FAD-binding FR-type" evidence="5">
    <location>
        <begin position="100"/>
        <end position="204"/>
    </location>
</feature>
<dbReference type="InterPro" id="IPR001709">
    <property type="entry name" value="Flavoprot_Pyr_Nucl_cyt_Rdtase"/>
</dbReference>
<evidence type="ECO:0000256" key="2">
    <source>
        <dbReference type="ARBA" id="ARBA00022714"/>
    </source>
</evidence>
<evidence type="ECO:0000259" key="5">
    <source>
        <dbReference type="PROSITE" id="PS51384"/>
    </source>
</evidence>
<dbReference type="Gene3D" id="3.40.50.80">
    <property type="entry name" value="Nucleotide-binding domain of ferredoxin-NADP reductase (FNR) module"/>
    <property type="match status" value="1"/>
</dbReference>
<dbReference type="PROSITE" id="PS51085">
    <property type="entry name" value="2FE2S_FER_2"/>
    <property type="match status" value="1"/>
</dbReference>
<dbReference type="PANTHER" id="PTHR47354:SF5">
    <property type="entry name" value="PROTEIN RFBI"/>
    <property type="match status" value="1"/>
</dbReference>
<dbReference type="EMBL" id="PGTX01000003">
    <property type="protein sequence ID" value="PJI79199.1"/>
    <property type="molecule type" value="Genomic_DNA"/>
</dbReference>
<keyword evidence="7" id="KW-1185">Reference proteome</keyword>
<dbReference type="PROSITE" id="PS51384">
    <property type="entry name" value="FAD_FR"/>
    <property type="match status" value="1"/>
</dbReference>
<accession>A0A2M8VPV5</accession>
<dbReference type="Proteomes" id="UP000229366">
    <property type="component" value="Unassembled WGS sequence"/>
</dbReference>
<dbReference type="InterPro" id="IPR036010">
    <property type="entry name" value="2Fe-2S_ferredoxin-like_sf"/>
</dbReference>
<dbReference type="CDD" id="cd06189">
    <property type="entry name" value="flavin_oxioreductase"/>
    <property type="match status" value="1"/>
</dbReference>
<dbReference type="InterPro" id="IPR012675">
    <property type="entry name" value="Beta-grasp_dom_sf"/>
</dbReference>
<evidence type="ECO:0000256" key="1">
    <source>
        <dbReference type="ARBA" id="ARBA00001974"/>
    </source>
</evidence>
<evidence type="ECO:0000256" key="3">
    <source>
        <dbReference type="ARBA" id="ARBA00034078"/>
    </source>
</evidence>
<dbReference type="PANTHER" id="PTHR47354">
    <property type="entry name" value="NADH OXIDOREDUCTASE HCR"/>
    <property type="match status" value="1"/>
</dbReference>
<organism evidence="6 7">
    <name type="scientific">Polynucleobacter brandtiae</name>
    <dbReference type="NCBI Taxonomy" id="1938816"/>
    <lineage>
        <taxon>Bacteria</taxon>
        <taxon>Pseudomonadati</taxon>
        <taxon>Pseudomonadota</taxon>
        <taxon>Betaproteobacteria</taxon>
        <taxon>Burkholderiales</taxon>
        <taxon>Burkholderiaceae</taxon>
        <taxon>Polynucleobacter</taxon>
    </lineage>
</organism>
<protein>
    <submittedName>
        <fullName evidence="6">CDP-4-dehydro-6-deoxyglucose reductase</fullName>
    </submittedName>
</protein>
<dbReference type="GO" id="GO:0016491">
    <property type="term" value="F:oxidoreductase activity"/>
    <property type="evidence" value="ECO:0007669"/>
    <property type="project" value="InterPro"/>
</dbReference>
<evidence type="ECO:0000313" key="7">
    <source>
        <dbReference type="Proteomes" id="UP000229366"/>
    </source>
</evidence>
<keyword evidence="2" id="KW-0001">2Fe-2S</keyword>
<dbReference type="InterPro" id="IPR039261">
    <property type="entry name" value="FNR_nucleotide-bd"/>
</dbReference>
<dbReference type="SUPFAM" id="SSF52343">
    <property type="entry name" value="Ferredoxin reductase-like, C-terminal NADP-linked domain"/>
    <property type="match status" value="1"/>
</dbReference>
<comment type="caution">
    <text evidence="6">The sequence shown here is derived from an EMBL/GenBank/DDBJ whole genome shotgun (WGS) entry which is preliminary data.</text>
</comment>
<dbReference type="InterPro" id="IPR017927">
    <property type="entry name" value="FAD-bd_FR_type"/>
</dbReference>